<dbReference type="InterPro" id="IPR052343">
    <property type="entry name" value="Retrotransposon-Effector_Assoc"/>
</dbReference>
<keyword evidence="2" id="KW-1185">Reference proteome</keyword>
<protein>
    <recommendedName>
        <fullName evidence="3">Reverse transcriptase</fullName>
    </recommendedName>
</protein>
<organism evidence="1 2">
    <name type="scientific">Dipteronia dyeriana</name>
    <dbReference type="NCBI Taxonomy" id="168575"/>
    <lineage>
        <taxon>Eukaryota</taxon>
        <taxon>Viridiplantae</taxon>
        <taxon>Streptophyta</taxon>
        <taxon>Embryophyta</taxon>
        <taxon>Tracheophyta</taxon>
        <taxon>Spermatophyta</taxon>
        <taxon>Magnoliopsida</taxon>
        <taxon>eudicotyledons</taxon>
        <taxon>Gunneridae</taxon>
        <taxon>Pentapetalae</taxon>
        <taxon>rosids</taxon>
        <taxon>malvids</taxon>
        <taxon>Sapindales</taxon>
        <taxon>Sapindaceae</taxon>
        <taxon>Hippocastanoideae</taxon>
        <taxon>Acereae</taxon>
        <taxon>Dipteronia</taxon>
    </lineage>
</organism>
<evidence type="ECO:0000313" key="2">
    <source>
        <dbReference type="Proteomes" id="UP001280121"/>
    </source>
</evidence>
<sequence>MRQLGLPRTLSDHNAILVGKKWEDWGPKPFHFFNGWLEDKGLMEETVKGWNGCKSAGSKGFSLASKAKEAKKSMRCWIAVKKRVVGEGKFIENILAELDSKAEVDGWTDCLRKERMDCLAKLWKELRKEEQLWRQKSRVNWLKEGDKNSKFFHSMKNGRRMRNYFNDISFGSGKISDPVLIKEGVVDFFKNYYTKVKWNHPSIIGLNFMGLKDSEREALKVGFSEEEVWAVVCSCDGNQTPGPDDLNLDFVKANWNAIQVDLMNFIHEFHRNGESVKDLNKTFVALIPKRTHPETMKDFRPISLVNSMYKILAKVLANRLKLVMGCLISES</sequence>
<accession>A0AAD9TP73</accession>
<dbReference type="PANTHER" id="PTHR46890:SF1">
    <property type="entry name" value="REVERSE TRANSCRIPTASE DOMAIN-CONTAINING PROTEIN"/>
    <property type="match status" value="1"/>
</dbReference>
<reference evidence="1" key="1">
    <citation type="journal article" date="2023" name="Plant J.">
        <title>Genome sequences and population genomics provide insights into the demographic history, inbreeding, and mutation load of two 'living fossil' tree species of Dipteronia.</title>
        <authorList>
            <person name="Feng Y."/>
            <person name="Comes H.P."/>
            <person name="Chen J."/>
            <person name="Zhu S."/>
            <person name="Lu R."/>
            <person name="Zhang X."/>
            <person name="Li P."/>
            <person name="Qiu J."/>
            <person name="Olsen K.M."/>
            <person name="Qiu Y."/>
        </authorList>
    </citation>
    <scope>NUCLEOTIDE SEQUENCE</scope>
    <source>
        <strain evidence="1">KIB01</strain>
    </source>
</reference>
<evidence type="ECO:0008006" key="3">
    <source>
        <dbReference type="Google" id="ProtNLM"/>
    </source>
</evidence>
<dbReference type="PANTHER" id="PTHR46890">
    <property type="entry name" value="NON-LTR RETROLELEMENT REVERSE TRANSCRIPTASE-LIKE PROTEIN-RELATED"/>
    <property type="match status" value="1"/>
</dbReference>
<proteinExistence type="predicted"/>
<comment type="caution">
    <text evidence="1">The sequence shown here is derived from an EMBL/GenBank/DDBJ whole genome shotgun (WGS) entry which is preliminary data.</text>
</comment>
<dbReference type="Proteomes" id="UP001280121">
    <property type="component" value="Unassembled WGS sequence"/>
</dbReference>
<name>A0AAD9TP73_9ROSI</name>
<evidence type="ECO:0000313" key="1">
    <source>
        <dbReference type="EMBL" id="KAK2639695.1"/>
    </source>
</evidence>
<dbReference type="AlphaFoldDB" id="A0AAD9TP73"/>
<gene>
    <name evidence="1" type="ORF">Ddye_027490</name>
</gene>
<dbReference type="EMBL" id="JANJYI010000008">
    <property type="protein sequence ID" value="KAK2639695.1"/>
    <property type="molecule type" value="Genomic_DNA"/>
</dbReference>